<evidence type="ECO:0000313" key="2">
    <source>
        <dbReference type="Proteomes" id="UP001056518"/>
    </source>
</evidence>
<dbReference type="KEGG" id="vg:79585833"/>
<organism evidence="1 2">
    <name type="scientific">Stenotrophomonas phage A1432</name>
    <dbReference type="NCBI Taxonomy" id="2930315"/>
    <lineage>
        <taxon>Viruses</taxon>
        <taxon>Duplodnaviria</taxon>
        <taxon>Heunggongvirae</taxon>
        <taxon>Uroviricota</taxon>
        <taxon>Caudoviricetes</taxon>
        <taxon>Mesyanzhinovviridae</taxon>
        <taxon>Bradleyvirinae</taxon>
        <taxon>Ghuizhouvirus</taxon>
        <taxon>Ghuizhouvirus A1432</taxon>
    </lineage>
</organism>
<keyword evidence="2" id="KW-1185">Reference proteome</keyword>
<accession>A0A9E7N433</accession>
<dbReference type="Proteomes" id="UP001056518">
    <property type="component" value="Segment"/>
</dbReference>
<name>A0A9E7N433_9CAUD</name>
<protein>
    <submittedName>
        <fullName evidence="1">Uncharacterized protein</fullName>
    </submittedName>
</protein>
<proteinExistence type="predicted"/>
<dbReference type="EMBL" id="ON005621">
    <property type="protein sequence ID" value="UTC28007.1"/>
    <property type="molecule type" value="Genomic_DNA"/>
</dbReference>
<dbReference type="RefSeq" id="YP_010738462.1">
    <property type="nucleotide sequence ID" value="NC_073027.1"/>
</dbReference>
<sequence length="111" mass="12640">MKWLKNAIWFLLTGGQLKGLPEGRPYRVVKLDGQWIVEAIPTQMNPDYRVEFEHGQRVEVAQHAGFHAGARGTVEFHAPDDRVWVTRDGATRPVFYYPHELLKVAVEGSAQ</sequence>
<evidence type="ECO:0000313" key="1">
    <source>
        <dbReference type="EMBL" id="UTC28007.1"/>
    </source>
</evidence>
<dbReference type="GeneID" id="79585833"/>
<reference evidence="1" key="1">
    <citation type="submission" date="2022-03" db="EMBL/GenBank/DDBJ databases">
        <authorList>
            <person name="Xu M."/>
        </authorList>
    </citation>
    <scope>NUCLEOTIDE SEQUENCE</scope>
</reference>